<dbReference type="Ensembl" id="ENSOABT00000056497.2">
    <property type="protein sequence ID" value="ENSOABP00000055106.1"/>
    <property type="gene ID" value="ENSOABG00000024314.2"/>
</dbReference>
<feature type="chain" id="PRO_5027565685" description="Ribonuclease A-domain domain-containing protein" evidence="1">
    <location>
        <begin position="30"/>
        <end position="131"/>
    </location>
</feature>
<reference evidence="3" key="1">
    <citation type="submission" date="2025-08" db="UniProtKB">
        <authorList>
            <consortium name="Ensembl"/>
        </authorList>
    </citation>
    <scope>IDENTIFICATION</scope>
</reference>
<protein>
    <recommendedName>
        <fullName evidence="2">Ribonuclease A-domain domain-containing protein</fullName>
    </recommendedName>
</protein>
<evidence type="ECO:0000256" key="1">
    <source>
        <dbReference type="SAM" id="SignalP"/>
    </source>
</evidence>
<organism evidence="3 4">
    <name type="scientific">Oreochromis aureus</name>
    <name type="common">Israeli tilapia</name>
    <name type="synonym">Chromis aureus</name>
    <dbReference type="NCBI Taxonomy" id="47969"/>
    <lineage>
        <taxon>Eukaryota</taxon>
        <taxon>Metazoa</taxon>
        <taxon>Chordata</taxon>
        <taxon>Craniata</taxon>
        <taxon>Vertebrata</taxon>
        <taxon>Euteleostomi</taxon>
        <taxon>Actinopterygii</taxon>
        <taxon>Neopterygii</taxon>
        <taxon>Teleostei</taxon>
        <taxon>Neoteleostei</taxon>
        <taxon>Acanthomorphata</taxon>
        <taxon>Ovalentaria</taxon>
        <taxon>Cichlomorphae</taxon>
        <taxon>Cichliformes</taxon>
        <taxon>Cichlidae</taxon>
        <taxon>African cichlids</taxon>
        <taxon>Pseudocrenilabrinae</taxon>
        <taxon>Oreochromini</taxon>
        <taxon>Oreochromis</taxon>
    </lineage>
</organism>
<evidence type="ECO:0000259" key="2">
    <source>
        <dbReference type="SMART" id="SM00092"/>
    </source>
</evidence>
<reference evidence="3" key="2">
    <citation type="submission" date="2025-09" db="UniProtKB">
        <authorList>
            <consortium name="Ensembl"/>
        </authorList>
    </citation>
    <scope>IDENTIFICATION</scope>
</reference>
<keyword evidence="1" id="KW-0732">Signal</keyword>
<dbReference type="Gene3D" id="3.10.130.10">
    <property type="entry name" value="Ribonuclease A-like domain"/>
    <property type="match status" value="1"/>
</dbReference>
<name>A0A668VSP7_OREAU</name>
<evidence type="ECO:0000313" key="4">
    <source>
        <dbReference type="Proteomes" id="UP000472276"/>
    </source>
</evidence>
<feature type="signal peptide" evidence="1">
    <location>
        <begin position="1"/>
        <end position="29"/>
    </location>
</feature>
<dbReference type="InterPro" id="IPR023412">
    <property type="entry name" value="RNaseA_domain"/>
</dbReference>
<accession>A0A668VSP7</accession>
<dbReference type="InterPro" id="IPR036816">
    <property type="entry name" value="RNaseA-like_dom_sf"/>
</dbReference>
<dbReference type="AlphaFoldDB" id="A0A668VSP7"/>
<dbReference type="OMA" id="KMKHIVV"/>
<dbReference type="Pfam" id="PF00074">
    <property type="entry name" value="RnaseA"/>
    <property type="match status" value="1"/>
</dbReference>
<dbReference type="InterPro" id="IPR023411">
    <property type="entry name" value="RNaseA_AS"/>
</dbReference>
<dbReference type="SMART" id="SM00092">
    <property type="entry name" value="RNAse_Pc"/>
    <property type="match status" value="1"/>
</dbReference>
<dbReference type="SUPFAM" id="SSF54076">
    <property type="entry name" value="RNase A-like"/>
    <property type="match status" value="1"/>
</dbReference>
<feature type="domain" description="Ribonuclease A-domain" evidence="2">
    <location>
        <begin position="33"/>
        <end position="130"/>
    </location>
</feature>
<keyword evidence="4" id="KW-1185">Reference proteome</keyword>
<evidence type="ECO:0000313" key="3">
    <source>
        <dbReference type="Ensembl" id="ENSOABP00000055106.1"/>
    </source>
</evidence>
<dbReference type="Proteomes" id="UP000472276">
    <property type="component" value="Unassembled WGS sequence"/>
</dbReference>
<proteinExistence type="predicted"/>
<sequence>MPHHSLSVVAPGMLCACLLLVLLSPAVLCKTDDKLKTKHIVVRKGSCDQMMKNINGRNECKEKNTFIKEEYLESVLTVCVKTNTGFIPREYDVIKCKQSSKNPCSYKYTETKLRVIKCNNGKPVQLDAWKD</sequence>
<dbReference type="PROSITE" id="PS00127">
    <property type="entry name" value="RNASE_PANCREATIC"/>
    <property type="match status" value="1"/>
</dbReference>